<comment type="caution">
    <text evidence="5">The sequence shown here is derived from an EMBL/GenBank/DDBJ whole genome shotgun (WGS) entry which is preliminary data.</text>
</comment>
<dbReference type="GO" id="GO:0042597">
    <property type="term" value="C:periplasmic space"/>
    <property type="evidence" value="ECO:0007669"/>
    <property type="project" value="UniProtKB-SubCell"/>
</dbReference>
<dbReference type="Gene3D" id="3.40.190.10">
    <property type="entry name" value="Periplasmic binding protein-like II"/>
    <property type="match status" value="1"/>
</dbReference>
<dbReference type="Pfam" id="PF13416">
    <property type="entry name" value="SBP_bac_8"/>
    <property type="match status" value="1"/>
</dbReference>
<comment type="similarity">
    <text evidence="2">Belongs to the bacterial solute-binding protein 1 family.</text>
</comment>
<sequence length="440" mass="48516">MKQFSRREFIGTGAAVASTAAVGAFSPAASAQTPTLAYKPEAGAKLRVLRWKRFVQGDEDQFMINIEKFSKTYGIEVKVDNEGWEDIRPKAAVSANVGSGPDMIMGWFDDPFQYPTKMLDMTELCTYLGQKYGGWYDAAKQYGTLNDKWLAVPWAFIANAMVYRKSHLKAAGFDTMPKDTTGFLKLCQALKEKGTPAGFALGKAVGDGNNWTHWLLWSHGGKMVNEKGQVVIDSPETIAALEYARELYKTFVPGTLSWQDPNNNKAFLDGQISLTANGISVYYAAKMSEDPKMKAMADDIEHSHFPVGPVGRPMELFQVTQMMCFAYTKFPNATRELARFLMEGEQYNPWMEKSIGYGAQTLKAYAANPLWHGDPKVAVYGECPAMATVHGYSGPMGAASAAVLGDYIILDMVAEASSGTRTPKEAAQRAAERAKRYYKA</sequence>
<evidence type="ECO:0000256" key="1">
    <source>
        <dbReference type="ARBA" id="ARBA00004418"/>
    </source>
</evidence>
<dbReference type="InterPro" id="IPR006311">
    <property type="entry name" value="TAT_signal"/>
</dbReference>
<evidence type="ECO:0000313" key="6">
    <source>
        <dbReference type="Proteomes" id="UP000238308"/>
    </source>
</evidence>
<evidence type="ECO:0000313" key="5">
    <source>
        <dbReference type="EMBL" id="PRY97523.1"/>
    </source>
</evidence>
<dbReference type="InterPro" id="IPR050490">
    <property type="entry name" value="Bact_solute-bd_prot1"/>
</dbReference>
<dbReference type="RefSeq" id="WP_106227834.1">
    <property type="nucleotide sequence ID" value="NZ_PVTV01000014.1"/>
</dbReference>
<dbReference type="Proteomes" id="UP000238308">
    <property type="component" value="Unassembled WGS sequence"/>
</dbReference>
<proteinExistence type="inferred from homology"/>
<evidence type="ECO:0000256" key="4">
    <source>
        <dbReference type="ARBA" id="ARBA00022729"/>
    </source>
</evidence>
<dbReference type="PANTHER" id="PTHR43649:SF34">
    <property type="entry name" value="ABC TRANSPORTER PERIPLASMIC-BINDING PROTEIN YCJN-RELATED"/>
    <property type="match status" value="1"/>
</dbReference>
<accession>A0A2T0XF01</accession>
<dbReference type="SUPFAM" id="SSF53850">
    <property type="entry name" value="Periplasmic binding protein-like II"/>
    <property type="match status" value="1"/>
</dbReference>
<name>A0A2T0XF01_9BURK</name>
<organism evidence="5 6">
    <name type="scientific">Jezberella montanilacus</name>
    <dbReference type="NCBI Taxonomy" id="323426"/>
    <lineage>
        <taxon>Bacteria</taxon>
        <taxon>Pseudomonadati</taxon>
        <taxon>Pseudomonadota</taxon>
        <taxon>Betaproteobacteria</taxon>
        <taxon>Burkholderiales</taxon>
        <taxon>Alcaligenaceae</taxon>
        <taxon>Jezberella</taxon>
    </lineage>
</organism>
<reference evidence="5 6" key="1">
    <citation type="submission" date="2018-03" db="EMBL/GenBank/DDBJ databases">
        <title>Genomic Encyclopedia of Type Strains, Phase III (KMG-III): the genomes of soil and plant-associated and newly described type strains.</title>
        <authorList>
            <person name="Whitman W."/>
        </authorList>
    </citation>
    <scope>NUCLEOTIDE SEQUENCE [LARGE SCALE GENOMIC DNA]</scope>
    <source>
        <strain evidence="5 6">MWH-P2sevCIIIb</strain>
    </source>
</reference>
<protein>
    <submittedName>
        <fullName evidence="5">Carbohydrate ABC transporter substrate-binding protein (CUT1 family)</fullName>
    </submittedName>
</protein>
<dbReference type="PANTHER" id="PTHR43649">
    <property type="entry name" value="ARABINOSE-BINDING PROTEIN-RELATED"/>
    <property type="match status" value="1"/>
</dbReference>
<dbReference type="OrthoDB" id="5890863at2"/>
<comment type="subcellular location">
    <subcellularLocation>
        <location evidence="1">Periplasm</location>
    </subcellularLocation>
</comment>
<dbReference type="EMBL" id="PVTV01000014">
    <property type="protein sequence ID" value="PRY97523.1"/>
    <property type="molecule type" value="Genomic_DNA"/>
</dbReference>
<dbReference type="AlphaFoldDB" id="A0A2T0XF01"/>
<dbReference type="InterPro" id="IPR006059">
    <property type="entry name" value="SBP"/>
</dbReference>
<keyword evidence="3" id="KW-0813">Transport</keyword>
<evidence type="ECO:0000256" key="2">
    <source>
        <dbReference type="ARBA" id="ARBA00008520"/>
    </source>
</evidence>
<evidence type="ECO:0000256" key="3">
    <source>
        <dbReference type="ARBA" id="ARBA00022448"/>
    </source>
</evidence>
<keyword evidence="6" id="KW-1185">Reference proteome</keyword>
<keyword evidence="4" id="KW-0732">Signal</keyword>
<dbReference type="PROSITE" id="PS51318">
    <property type="entry name" value="TAT"/>
    <property type="match status" value="1"/>
</dbReference>
<gene>
    <name evidence="5" type="ORF">BCM14_1983</name>
</gene>